<protein>
    <submittedName>
        <fullName evidence="2">Uncharacterized protein</fullName>
    </submittedName>
</protein>
<name>A0A815M9D4_9BILA</name>
<evidence type="ECO:0000313" key="3">
    <source>
        <dbReference type="Proteomes" id="UP000663877"/>
    </source>
</evidence>
<feature type="coiled-coil region" evidence="1">
    <location>
        <begin position="40"/>
        <end position="67"/>
    </location>
</feature>
<keyword evidence="1" id="KW-0175">Coiled coil</keyword>
<gene>
    <name evidence="2" type="ORF">BJG266_LOCUS38512</name>
</gene>
<dbReference type="EMBL" id="CAJNOI010001473">
    <property type="protein sequence ID" value="CAF1416295.1"/>
    <property type="molecule type" value="Genomic_DNA"/>
</dbReference>
<comment type="caution">
    <text evidence="2">The sequence shown here is derived from an EMBL/GenBank/DDBJ whole genome shotgun (WGS) entry which is preliminary data.</text>
</comment>
<dbReference type="Proteomes" id="UP000663877">
    <property type="component" value="Unassembled WGS sequence"/>
</dbReference>
<evidence type="ECO:0000313" key="2">
    <source>
        <dbReference type="EMBL" id="CAF1416295.1"/>
    </source>
</evidence>
<dbReference type="AlphaFoldDB" id="A0A815M9D4"/>
<sequence>MHTSFIEDHYVSYSDMQQQQQIIQVSQNFQSLQQDKRKKKSRGNRKLQRYRRKLRKLNQNTDSVSKVSNMVMDNDVLSISDEVTNETVVDHSTNVIEKNEIVQQQVMDNKTTIELNQDVSTKKKKSQMVTNDSADYKNISDDIFIQILSTAFANTNKLNQLMNQEQQILFIREYTNLIDRLYCLQLQQSQWNYYHHIGITQNIWTGRMAKHLAEKTSICHAYGRSKTLVEQRQKQIEKHLQQAQYAVQQFEQHIIIKMVQHSGCSSEMKVLFSVLQKFVQDKQRSIQYDYEYKREMLILDATDHQLLKEFFKVEPNKSQILSGRRIWQATQKQMMILEDIVLLEYRLTSTQLQSASNLIENMISDIDNHLKQSYQTAEQSNEIKKLQDLKHDIIHQAVLTSRRMGNDFNAIIEKEKKKFTLQNRFIQSTAQWQNLVFDAIEIRRQHMIKRANFIIKHKLATFSNTSNDRNDNI</sequence>
<accession>A0A815M9D4</accession>
<evidence type="ECO:0000256" key="1">
    <source>
        <dbReference type="SAM" id="Coils"/>
    </source>
</evidence>
<organism evidence="2 3">
    <name type="scientific">Adineta steineri</name>
    <dbReference type="NCBI Taxonomy" id="433720"/>
    <lineage>
        <taxon>Eukaryota</taxon>
        <taxon>Metazoa</taxon>
        <taxon>Spiralia</taxon>
        <taxon>Gnathifera</taxon>
        <taxon>Rotifera</taxon>
        <taxon>Eurotatoria</taxon>
        <taxon>Bdelloidea</taxon>
        <taxon>Adinetida</taxon>
        <taxon>Adinetidae</taxon>
        <taxon>Adineta</taxon>
    </lineage>
</organism>
<reference evidence="2" key="1">
    <citation type="submission" date="2021-02" db="EMBL/GenBank/DDBJ databases">
        <authorList>
            <person name="Nowell W R."/>
        </authorList>
    </citation>
    <scope>NUCLEOTIDE SEQUENCE</scope>
</reference>
<proteinExistence type="predicted"/>